<gene>
    <name evidence="2" type="primary">pldB</name>
    <name evidence="2" type="ORF">PSECIP111951_00736</name>
</gene>
<dbReference type="InterPro" id="IPR029058">
    <property type="entry name" value="AB_hydrolase_fold"/>
</dbReference>
<evidence type="ECO:0000313" key="3">
    <source>
        <dbReference type="Proteomes" id="UP001152485"/>
    </source>
</evidence>
<dbReference type="Gene3D" id="3.40.50.1820">
    <property type="entry name" value="alpha/beta hydrolase"/>
    <property type="match status" value="1"/>
</dbReference>
<dbReference type="GO" id="GO:0004622">
    <property type="term" value="F:phosphatidylcholine lysophospholipase activity"/>
    <property type="evidence" value="ECO:0007669"/>
    <property type="project" value="UniProtKB-EC"/>
</dbReference>
<dbReference type="EMBL" id="CAMAPD010000003">
    <property type="protein sequence ID" value="CAH9053015.1"/>
    <property type="molecule type" value="Genomic_DNA"/>
</dbReference>
<feature type="domain" description="Serine aminopeptidase S33" evidence="1">
    <location>
        <begin position="49"/>
        <end position="296"/>
    </location>
</feature>
<protein>
    <submittedName>
        <fullName evidence="2">Lysophospholipase L2</fullName>
        <ecNumber evidence="2">3.1.1.5</ecNumber>
    </submittedName>
</protein>
<reference evidence="2 3" key="1">
    <citation type="submission" date="2022-07" db="EMBL/GenBank/DDBJ databases">
        <authorList>
            <person name="Criscuolo A."/>
        </authorList>
    </citation>
    <scope>NUCLEOTIDE SEQUENCE [LARGE SCALE GENOMIC DNA]</scope>
    <source>
        <strain evidence="3">CIP 111951</strain>
    </source>
</reference>
<dbReference type="Proteomes" id="UP001152485">
    <property type="component" value="Unassembled WGS sequence"/>
</dbReference>
<sequence>MNFYSNSAQLAQHHSAIKQHWLHCQQGYFNGSNGRLFYAYHIPKTANYSVVIVNGRIESAWKYQELMWELAKNNIAVFSYDHIGQGLSERLVTNPHVGHVTQFSDYGDDLNTFITNLVLPQQKGPLFMLSHSMGAAISCDYLSRYPNIISGAFLSAPMFDIYTHNTPYRLATWAAKIACWLGLSKRYAFGQSNYVNTPYHENQLTHCPTRYQRFRALYQSEAELCLGGVSFGWLNQTFRFIANLPDLKIQTPLFIASAEQDEVVNNHAQIRFSHAHPNANLKVFSGAKHELLCEKDEIRHAVLSEFYQFCDSLGLTAKDTGS</sequence>
<comment type="caution">
    <text evidence="2">The sequence shown here is derived from an EMBL/GenBank/DDBJ whole genome shotgun (WGS) entry which is preliminary data.</text>
</comment>
<evidence type="ECO:0000259" key="1">
    <source>
        <dbReference type="Pfam" id="PF12146"/>
    </source>
</evidence>
<evidence type="ECO:0000313" key="2">
    <source>
        <dbReference type="EMBL" id="CAH9053015.1"/>
    </source>
</evidence>
<dbReference type="EC" id="3.1.1.5" evidence="2"/>
<dbReference type="PANTHER" id="PTHR11614">
    <property type="entry name" value="PHOSPHOLIPASE-RELATED"/>
    <property type="match status" value="1"/>
</dbReference>
<dbReference type="InterPro" id="IPR022742">
    <property type="entry name" value="Hydrolase_4"/>
</dbReference>
<name>A0ABM9GEM7_9GAMM</name>
<dbReference type="RefSeq" id="WP_261591935.1">
    <property type="nucleotide sequence ID" value="NZ_CAMAPD010000003.1"/>
</dbReference>
<keyword evidence="2" id="KW-0378">Hydrolase</keyword>
<accession>A0ABM9GEM7</accession>
<organism evidence="2 3">
    <name type="scientific">Pseudoalteromonas holothuriae</name>
    <dbReference type="NCBI Taxonomy" id="2963714"/>
    <lineage>
        <taxon>Bacteria</taxon>
        <taxon>Pseudomonadati</taxon>
        <taxon>Pseudomonadota</taxon>
        <taxon>Gammaproteobacteria</taxon>
        <taxon>Alteromonadales</taxon>
        <taxon>Pseudoalteromonadaceae</taxon>
        <taxon>Pseudoalteromonas</taxon>
    </lineage>
</organism>
<proteinExistence type="predicted"/>
<dbReference type="Pfam" id="PF12146">
    <property type="entry name" value="Hydrolase_4"/>
    <property type="match status" value="1"/>
</dbReference>
<dbReference type="SUPFAM" id="SSF53474">
    <property type="entry name" value="alpha/beta-Hydrolases"/>
    <property type="match status" value="1"/>
</dbReference>
<dbReference type="InterPro" id="IPR051044">
    <property type="entry name" value="MAG_DAG_Lipase"/>
</dbReference>